<accession>A0A5C3LHF4</accession>
<dbReference type="PANTHER" id="PTHR19959">
    <property type="entry name" value="KINESIN LIGHT CHAIN"/>
    <property type="match status" value="1"/>
</dbReference>
<gene>
    <name evidence="2" type="ORF">BDQ12DRAFT_728845</name>
</gene>
<reference evidence="2 3" key="1">
    <citation type="journal article" date="2019" name="Nat. Ecol. Evol.">
        <title>Megaphylogeny resolves global patterns of mushroom evolution.</title>
        <authorList>
            <person name="Varga T."/>
            <person name="Krizsan K."/>
            <person name="Foldi C."/>
            <person name="Dima B."/>
            <person name="Sanchez-Garcia M."/>
            <person name="Sanchez-Ramirez S."/>
            <person name="Szollosi G.J."/>
            <person name="Szarkandi J.G."/>
            <person name="Papp V."/>
            <person name="Albert L."/>
            <person name="Andreopoulos W."/>
            <person name="Angelini C."/>
            <person name="Antonin V."/>
            <person name="Barry K.W."/>
            <person name="Bougher N.L."/>
            <person name="Buchanan P."/>
            <person name="Buyck B."/>
            <person name="Bense V."/>
            <person name="Catcheside P."/>
            <person name="Chovatia M."/>
            <person name="Cooper J."/>
            <person name="Damon W."/>
            <person name="Desjardin D."/>
            <person name="Finy P."/>
            <person name="Geml J."/>
            <person name="Haridas S."/>
            <person name="Hughes K."/>
            <person name="Justo A."/>
            <person name="Karasinski D."/>
            <person name="Kautmanova I."/>
            <person name="Kiss B."/>
            <person name="Kocsube S."/>
            <person name="Kotiranta H."/>
            <person name="LaButti K.M."/>
            <person name="Lechner B.E."/>
            <person name="Liimatainen K."/>
            <person name="Lipzen A."/>
            <person name="Lukacs Z."/>
            <person name="Mihaltcheva S."/>
            <person name="Morgado L.N."/>
            <person name="Niskanen T."/>
            <person name="Noordeloos M.E."/>
            <person name="Ohm R.A."/>
            <person name="Ortiz-Santana B."/>
            <person name="Ovrebo C."/>
            <person name="Racz N."/>
            <person name="Riley R."/>
            <person name="Savchenko A."/>
            <person name="Shiryaev A."/>
            <person name="Soop K."/>
            <person name="Spirin V."/>
            <person name="Szebenyi C."/>
            <person name="Tomsovsky M."/>
            <person name="Tulloss R.E."/>
            <person name="Uehling J."/>
            <person name="Grigoriev I.V."/>
            <person name="Vagvolgyi C."/>
            <person name="Papp T."/>
            <person name="Martin F.M."/>
            <person name="Miettinen O."/>
            <person name="Hibbett D.S."/>
            <person name="Nagy L.G."/>
        </authorList>
    </citation>
    <scope>NUCLEOTIDE SEQUENCE [LARGE SCALE GENOMIC DNA]</scope>
    <source>
        <strain evidence="2 3">CBS 166.37</strain>
    </source>
</reference>
<dbReference type="OrthoDB" id="9991317at2759"/>
<feature type="domain" description="CHAT" evidence="1">
    <location>
        <begin position="1058"/>
        <end position="1332"/>
    </location>
</feature>
<keyword evidence="3" id="KW-1185">Reference proteome</keyword>
<protein>
    <submittedName>
        <fullName evidence="2">CHAT domain-containing protein</fullName>
    </submittedName>
</protein>
<evidence type="ECO:0000313" key="2">
    <source>
        <dbReference type="EMBL" id="TFK32238.1"/>
    </source>
</evidence>
<dbReference type="STRING" id="68775.A0A5C3LHF4"/>
<dbReference type="Proteomes" id="UP000308652">
    <property type="component" value="Unassembled WGS sequence"/>
</dbReference>
<sequence length="1333" mass="149041">MAIIRGNEPEIFAVVTVSSSPARAAFFVSNIIVTIRPFDLELHFNELSLKVIVDNHDDGRLHHLGHLSENSFKLKDNIELAHDFVIAQLKFDFVSDGRHTLVSAHFQADQLDQIRTPYCISAWGEKADDTAKMGCEIYLFRDDFTETDDIRAMERIIELLPETSAMKAFFFGILGDMISKISSNSAVKVLSSYESAANLSFPDDMRKTTLLSKYGAALAQSYDANKDMATLRKSIGAMDGALALYKERMDLALDLLAELGILYQKLFFHTGDREHINRAISLYEMAANITPDDHPQKSYRLCNLGILLRGRFKDFHNLDDINSSVVIHEKALELGPKDYVWMPTSLRYLGVSLQMRFERGTRDIKDLDAAISTFERILNLVPNGYAQRCPHLSKLSLAYELRFQHSGSLDDINKAILLVRECIECAGSSHAEISPYLNNLATSLSLKFGTTGDPETIDESINVCIKAIDLAGQEDDGYPSYVANLSDAYGYRFERFGNIKDIDKSIELLQKSVESTPDAHENKFTQLNNLSLAFYRRFGSTGDLKDIDDSILIAQRALSLNPTSDTKSAMIFNTLGTAYQIRFSSRNDISDINEAVAAHQNAVKFTPATHPRYPLSLNNLGVSLNTRWRHSKHLKDLDMAISILKTSISRTPEGHSALCSRLSNLGLSHRLRFEHTGNIFNADQAILVMELAVKTTPEDHSKMVGHVQNLANAYMTRYRHSHSKGSDDIERAISLYTQVLEREPSGDASRLMSLNNLGTAYLLKSVHTRESDPLVMAASQFRKSIKCVNASPSRRLYAARQLGAICDPHNPTLSLEGYSAALGLLPQVAWLGQTITDRYAKLRSLTDLTSEAVATAISFKQYETALEWLEQGRCIVWNQLTELRTPVDELREAAPQLCDKILQISQYLEQAGNSDDFLANDNAKRALSEELKNKQHRMAEEWETALQNARKIQGFEDFLKPLSFSDLSKRAPADGPIVVINVHATRCDALILTQGSTTARHVALHNVTLDRAETWKKSLQGWLEYRSLRMREARTGRVDKKVGPNLEDVLSGIWFNIAKPVIDELGYAPSDNPPRVWWCTTGPLSFLPIHAAGIYTSEASSHVSDYLVSSYTHTISVLLGGERPREFTGQLALGVSETLVDSLPIIPNTEQEISSIQQQFEERGLKMLSLRDGEATVKSVITGMENHSWVHFACHGVQNALEPMKSAFYLRDGYLELYQIIRKRLSKADFAYLSACETGTGHEKLSDEAIHLAAGLLSAGYRSVIATMWSINDEDAPTVAKDVYTYLLVDSDSLPNSSNASRALHYATRRLQESKSMDKASKFSWVPFIHFGI</sequence>
<proteinExistence type="predicted"/>
<organism evidence="2 3">
    <name type="scientific">Crucibulum laeve</name>
    <dbReference type="NCBI Taxonomy" id="68775"/>
    <lineage>
        <taxon>Eukaryota</taxon>
        <taxon>Fungi</taxon>
        <taxon>Dikarya</taxon>
        <taxon>Basidiomycota</taxon>
        <taxon>Agaricomycotina</taxon>
        <taxon>Agaricomycetes</taxon>
        <taxon>Agaricomycetidae</taxon>
        <taxon>Agaricales</taxon>
        <taxon>Agaricineae</taxon>
        <taxon>Nidulariaceae</taxon>
        <taxon>Crucibulum</taxon>
    </lineage>
</organism>
<evidence type="ECO:0000313" key="3">
    <source>
        <dbReference type="Proteomes" id="UP000308652"/>
    </source>
</evidence>
<dbReference type="InterPro" id="IPR024983">
    <property type="entry name" value="CHAT_dom"/>
</dbReference>
<name>A0A5C3LHF4_9AGAR</name>
<dbReference type="InterPro" id="IPR011990">
    <property type="entry name" value="TPR-like_helical_dom_sf"/>
</dbReference>
<dbReference type="EMBL" id="ML213681">
    <property type="protein sequence ID" value="TFK32238.1"/>
    <property type="molecule type" value="Genomic_DNA"/>
</dbReference>
<evidence type="ECO:0000259" key="1">
    <source>
        <dbReference type="Pfam" id="PF12770"/>
    </source>
</evidence>
<dbReference type="PANTHER" id="PTHR19959:SF119">
    <property type="entry name" value="FUNGAL LIPASE-LIKE DOMAIN-CONTAINING PROTEIN"/>
    <property type="match status" value="1"/>
</dbReference>
<dbReference type="SUPFAM" id="SSF48452">
    <property type="entry name" value="TPR-like"/>
    <property type="match status" value="2"/>
</dbReference>
<dbReference type="Gene3D" id="1.25.40.10">
    <property type="entry name" value="Tetratricopeptide repeat domain"/>
    <property type="match status" value="2"/>
</dbReference>
<dbReference type="Pfam" id="PF12770">
    <property type="entry name" value="CHAT"/>
    <property type="match status" value="1"/>
</dbReference>